<keyword evidence="1" id="KW-0472">Membrane</keyword>
<gene>
    <name evidence="2" type="ORF">COV29_00340</name>
</gene>
<feature type="transmembrane region" description="Helical" evidence="1">
    <location>
        <begin position="25"/>
        <end position="47"/>
    </location>
</feature>
<proteinExistence type="predicted"/>
<reference evidence="2 3" key="1">
    <citation type="submission" date="2017-09" db="EMBL/GenBank/DDBJ databases">
        <title>Depth-based differentiation of microbial function through sediment-hosted aquifers and enrichment of novel symbionts in the deep terrestrial subsurface.</title>
        <authorList>
            <person name="Probst A.J."/>
            <person name="Ladd B."/>
            <person name="Jarett J.K."/>
            <person name="Geller-Mcgrath D.E."/>
            <person name="Sieber C.M."/>
            <person name="Emerson J.B."/>
            <person name="Anantharaman K."/>
            <person name="Thomas B.C."/>
            <person name="Malmstrom R."/>
            <person name="Stieglmeier M."/>
            <person name="Klingl A."/>
            <person name="Woyke T."/>
            <person name="Ryan C.M."/>
            <person name="Banfield J.F."/>
        </authorList>
    </citation>
    <scope>NUCLEOTIDE SEQUENCE [LARGE SCALE GENOMIC DNA]</scope>
    <source>
        <strain evidence="2">CG10_big_fil_rev_8_21_14_0_10_36_16</strain>
    </source>
</reference>
<sequence length="158" mass="18351">MHMYNNFIINADLKILKFIRKINPWLSRISIGIIFFWFGLLKVISTSPANPLVQELQMKTLPFLEPSSFIAFFGYLEMVIGVMFLIPKLTRIAIFILVLHMGTTFMPLIFLPKFTWQQFMTPTLEGQYIIKNLVMIALAISIGSRLEPLRQKIIKNNQ</sequence>
<evidence type="ECO:0000256" key="1">
    <source>
        <dbReference type="SAM" id="Phobius"/>
    </source>
</evidence>
<evidence type="ECO:0008006" key="4">
    <source>
        <dbReference type="Google" id="ProtNLM"/>
    </source>
</evidence>
<accession>A0A2J0Q8L4</accession>
<dbReference type="AlphaFoldDB" id="A0A2J0Q8L4"/>
<organism evidence="2 3">
    <name type="scientific">Candidatus Yanofskybacteria bacterium CG10_big_fil_rev_8_21_14_0_10_36_16</name>
    <dbReference type="NCBI Taxonomy" id="1975096"/>
    <lineage>
        <taxon>Bacteria</taxon>
        <taxon>Candidatus Yanofskyibacteriota</taxon>
    </lineage>
</organism>
<evidence type="ECO:0000313" key="2">
    <source>
        <dbReference type="EMBL" id="PJE51595.1"/>
    </source>
</evidence>
<feature type="transmembrane region" description="Helical" evidence="1">
    <location>
        <begin position="128"/>
        <end position="146"/>
    </location>
</feature>
<dbReference type="EMBL" id="PCXQ01000001">
    <property type="protein sequence ID" value="PJE51595.1"/>
    <property type="molecule type" value="Genomic_DNA"/>
</dbReference>
<name>A0A2J0Q8L4_9BACT</name>
<feature type="transmembrane region" description="Helical" evidence="1">
    <location>
        <begin position="67"/>
        <end position="86"/>
    </location>
</feature>
<comment type="caution">
    <text evidence="2">The sequence shown here is derived from an EMBL/GenBank/DDBJ whole genome shotgun (WGS) entry which is preliminary data.</text>
</comment>
<feature type="transmembrane region" description="Helical" evidence="1">
    <location>
        <begin position="93"/>
        <end position="116"/>
    </location>
</feature>
<keyword evidence="1" id="KW-1133">Transmembrane helix</keyword>
<dbReference type="Proteomes" id="UP000228496">
    <property type="component" value="Unassembled WGS sequence"/>
</dbReference>
<evidence type="ECO:0000313" key="3">
    <source>
        <dbReference type="Proteomes" id="UP000228496"/>
    </source>
</evidence>
<protein>
    <recommendedName>
        <fullName evidence="4">DoxX family protein</fullName>
    </recommendedName>
</protein>
<keyword evidence="1" id="KW-0812">Transmembrane</keyword>